<evidence type="ECO:0000256" key="2">
    <source>
        <dbReference type="ARBA" id="ARBA00008456"/>
    </source>
</evidence>
<evidence type="ECO:0000256" key="3">
    <source>
        <dbReference type="ARBA" id="ARBA00014180"/>
    </source>
</evidence>
<evidence type="ECO:0000313" key="8">
    <source>
        <dbReference type="EMBL" id="MQM01538.1"/>
    </source>
</evidence>
<organism evidence="8 9">
    <name type="scientific">Colocasia esculenta</name>
    <name type="common">Wild taro</name>
    <name type="synonym">Arum esculentum</name>
    <dbReference type="NCBI Taxonomy" id="4460"/>
    <lineage>
        <taxon>Eukaryota</taxon>
        <taxon>Viridiplantae</taxon>
        <taxon>Streptophyta</taxon>
        <taxon>Embryophyta</taxon>
        <taxon>Tracheophyta</taxon>
        <taxon>Spermatophyta</taxon>
        <taxon>Magnoliopsida</taxon>
        <taxon>Liliopsida</taxon>
        <taxon>Araceae</taxon>
        <taxon>Aroideae</taxon>
        <taxon>Colocasieae</taxon>
        <taxon>Colocasia</taxon>
    </lineage>
</organism>
<dbReference type="AlphaFoldDB" id="A0A843W3P6"/>
<dbReference type="Pfam" id="PF01738">
    <property type="entry name" value="DLH"/>
    <property type="match status" value="1"/>
</dbReference>
<dbReference type="PANTHER" id="PTHR46812">
    <property type="entry name" value="CARBOXYMETHYLENEBUTENOLIDASE HOMOLOG"/>
    <property type="match status" value="1"/>
</dbReference>
<dbReference type="GO" id="GO:0009507">
    <property type="term" value="C:chloroplast"/>
    <property type="evidence" value="ECO:0007669"/>
    <property type="project" value="TreeGrafter"/>
</dbReference>
<dbReference type="GO" id="GO:0005829">
    <property type="term" value="C:cytosol"/>
    <property type="evidence" value="ECO:0007669"/>
    <property type="project" value="UniProtKB-SubCell"/>
</dbReference>
<evidence type="ECO:0000259" key="7">
    <source>
        <dbReference type="Pfam" id="PF01738"/>
    </source>
</evidence>
<comment type="caution">
    <text evidence="8">The sequence shown here is derived from an EMBL/GenBank/DDBJ whole genome shotgun (WGS) entry which is preliminary data.</text>
</comment>
<proteinExistence type="inferred from homology"/>
<keyword evidence="4" id="KW-0963">Cytoplasm</keyword>
<dbReference type="InterPro" id="IPR029058">
    <property type="entry name" value="AB_hydrolase_fold"/>
</dbReference>
<name>A0A843W3P6_COLES</name>
<evidence type="ECO:0000256" key="5">
    <source>
        <dbReference type="ARBA" id="ARBA00022801"/>
    </source>
</evidence>
<dbReference type="InterPro" id="IPR002925">
    <property type="entry name" value="Dienelactn_hydro"/>
</dbReference>
<keyword evidence="9" id="KW-1185">Reference proteome</keyword>
<evidence type="ECO:0000256" key="1">
    <source>
        <dbReference type="ARBA" id="ARBA00004514"/>
    </source>
</evidence>
<keyword evidence="5" id="KW-0378">Hydrolase</keyword>
<gene>
    <name evidence="8" type="ORF">Taro_034300</name>
</gene>
<feature type="domain" description="Dienelactone hydrolase" evidence="7">
    <location>
        <begin position="323"/>
        <end position="491"/>
    </location>
</feature>
<evidence type="ECO:0000313" key="9">
    <source>
        <dbReference type="Proteomes" id="UP000652761"/>
    </source>
</evidence>
<dbReference type="PANTHER" id="PTHR46812:SF1">
    <property type="entry name" value="CARBOXYMETHYLENEBUTENOLIDASE HOMOLOG"/>
    <property type="match status" value="1"/>
</dbReference>
<dbReference type="SUPFAM" id="SSF53474">
    <property type="entry name" value="alpha/beta-Hydrolases"/>
    <property type="match status" value="1"/>
</dbReference>
<comment type="similarity">
    <text evidence="2">Belongs to the dienelactone hydrolase family.</text>
</comment>
<protein>
    <recommendedName>
        <fullName evidence="3">Carboxymethylenebutenolidase homolog</fullName>
    </recommendedName>
</protein>
<feature type="region of interest" description="Disordered" evidence="6">
    <location>
        <begin position="116"/>
        <end position="142"/>
    </location>
</feature>
<comment type="subcellular location">
    <subcellularLocation>
        <location evidence="1">Cytoplasm</location>
        <location evidence="1">Cytosol</location>
    </subcellularLocation>
</comment>
<reference evidence="8" key="1">
    <citation type="submission" date="2017-07" db="EMBL/GenBank/DDBJ databases">
        <title>Taro Niue Genome Assembly and Annotation.</title>
        <authorList>
            <person name="Atibalentja N."/>
            <person name="Keating K."/>
            <person name="Fields C.J."/>
        </authorList>
    </citation>
    <scope>NUCLEOTIDE SEQUENCE</scope>
    <source>
        <strain evidence="8">Niue_2</strain>
        <tissue evidence="8">Leaf</tissue>
    </source>
</reference>
<dbReference type="EMBL" id="NMUH01002695">
    <property type="protein sequence ID" value="MQM01538.1"/>
    <property type="molecule type" value="Genomic_DNA"/>
</dbReference>
<evidence type="ECO:0000256" key="4">
    <source>
        <dbReference type="ARBA" id="ARBA00022490"/>
    </source>
</evidence>
<dbReference type="Proteomes" id="UP000652761">
    <property type="component" value="Unassembled WGS sequence"/>
</dbReference>
<dbReference type="InterPro" id="IPR042946">
    <property type="entry name" value="CMBL"/>
</dbReference>
<accession>A0A843W3P6</accession>
<evidence type="ECO:0000256" key="6">
    <source>
        <dbReference type="SAM" id="MobiDB-lite"/>
    </source>
</evidence>
<sequence length="495" mass="53437">MRLGVRWTARQFVPLDGGVRGLGRLQPHHLTAGSGSSRRRLRWQIFLLPTLLCSSLPGGAPPPQMAPPPLPLSATAPGAAALPLPRGPREAPLLCCPLPSSGCSFASRRGRVAPARGLHPSVSTSSVPTEKARFRARNGGQAKRNCDVYHQRPSRRSGDAAGLARCSQVKVEGEVDDETCELVNGVELVIGEGDESIRAYLLKAVKNNNGTGILLLSDIFGFEDSCTREFAYRVACSGYKLSCCLPSTLLQCFVAPVLGSLCPIIIYPSSMWRPTDGCFQSLLRFPCSSLAFPGAGVSGDKVMELPFDNTSSLLVLALSTASVLVPDLFRGNPWRKGQPTAELDHWLSRQLPERVDSDIAASTHWMVDEFVAAGISNKLGVIGFCFGGRHLIQTLAHDEHGSFSTGICIYGSKMDPSVASGVKVPMLFVCGDDDPLCPVSVVREMEKSIKHSKVVVYEGRGHGFAHRPESQEEDADAEDAFVVMRTWLHDHLIAN</sequence>
<dbReference type="Gene3D" id="3.40.50.1820">
    <property type="entry name" value="alpha/beta hydrolase"/>
    <property type="match status" value="1"/>
</dbReference>
<dbReference type="GO" id="GO:0016787">
    <property type="term" value="F:hydrolase activity"/>
    <property type="evidence" value="ECO:0007669"/>
    <property type="project" value="UniProtKB-KW"/>
</dbReference>
<dbReference type="OrthoDB" id="17560at2759"/>